<reference evidence="16" key="1">
    <citation type="submission" date="2020-01" db="EMBL/GenBank/DDBJ databases">
        <title>Development of genomics and gene disruption for Polysphondylium violaceum indicates a role for the polyketide synthase stlB in stalk morphogenesis.</title>
        <authorList>
            <person name="Narita B."/>
            <person name="Kawabe Y."/>
            <person name="Kin K."/>
            <person name="Saito T."/>
            <person name="Gibbs R."/>
            <person name="Kuspa A."/>
            <person name="Muzny D."/>
            <person name="Queller D."/>
            <person name="Richards S."/>
            <person name="Strassman J."/>
            <person name="Sucgang R."/>
            <person name="Worley K."/>
            <person name="Schaap P."/>
        </authorList>
    </citation>
    <scope>NUCLEOTIDE SEQUENCE</scope>
    <source>
        <strain evidence="16">QSvi11</strain>
    </source>
</reference>
<feature type="domain" description="Carbohydrate kinase PfkB" evidence="15">
    <location>
        <begin position="25"/>
        <end position="333"/>
    </location>
</feature>
<evidence type="ECO:0000313" key="16">
    <source>
        <dbReference type="EMBL" id="KAF2078598.1"/>
    </source>
</evidence>
<dbReference type="OrthoDB" id="432447at2759"/>
<dbReference type="AlphaFoldDB" id="A0A8J4V5Z6"/>
<dbReference type="Proteomes" id="UP000695562">
    <property type="component" value="Unassembled WGS sequence"/>
</dbReference>
<dbReference type="SUPFAM" id="SSF53613">
    <property type="entry name" value="Ribokinase-like"/>
    <property type="match status" value="1"/>
</dbReference>
<dbReference type="Pfam" id="PF00294">
    <property type="entry name" value="PfkB"/>
    <property type="match status" value="1"/>
</dbReference>
<evidence type="ECO:0000256" key="9">
    <source>
        <dbReference type="ARBA" id="ARBA00022840"/>
    </source>
</evidence>
<accession>A0A8J4V5Z6</accession>
<dbReference type="UniPathway" id="UPA00588">
    <property type="reaction ID" value="UER00659"/>
</dbReference>
<dbReference type="Gene3D" id="3.30.1110.10">
    <property type="match status" value="1"/>
</dbReference>
<dbReference type="GO" id="GO:0006166">
    <property type="term" value="P:purine ribonucleoside salvage"/>
    <property type="evidence" value="ECO:0007669"/>
    <property type="project" value="UniProtKB-KW"/>
</dbReference>
<comment type="similarity">
    <text evidence="3 14">Belongs to the carbohydrate kinase PfkB family.</text>
</comment>
<comment type="cofactor">
    <cofactor evidence="1 14">
        <name>Mg(2+)</name>
        <dbReference type="ChEBI" id="CHEBI:18420"/>
    </cofactor>
</comment>
<evidence type="ECO:0000256" key="2">
    <source>
        <dbReference type="ARBA" id="ARBA00004801"/>
    </source>
</evidence>
<protein>
    <recommendedName>
        <fullName evidence="12 14">Adenosine kinase</fullName>
        <shortName evidence="14">AK</shortName>
        <ecNumber evidence="4 14">2.7.1.20</ecNumber>
    </recommendedName>
    <alternativeName>
        <fullName evidence="14">Adenosine 5'-phosphotransferase</fullName>
    </alternativeName>
</protein>
<dbReference type="Gene3D" id="3.40.1190.20">
    <property type="match status" value="1"/>
</dbReference>
<keyword evidence="7 14" id="KW-0547">Nucleotide-binding</keyword>
<dbReference type="EC" id="2.7.1.20" evidence="4 14"/>
<dbReference type="GO" id="GO:0006144">
    <property type="term" value="P:purine nucleobase metabolic process"/>
    <property type="evidence" value="ECO:0007669"/>
    <property type="project" value="TreeGrafter"/>
</dbReference>
<feature type="active site" description="Proton acceptor" evidence="13">
    <location>
        <position position="294"/>
    </location>
</feature>
<evidence type="ECO:0000256" key="3">
    <source>
        <dbReference type="ARBA" id="ARBA00010688"/>
    </source>
</evidence>
<keyword evidence="9 14" id="KW-0067">ATP-binding</keyword>
<keyword evidence="6 14" id="KW-0660">Purine salvage</keyword>
<evidence type="ECO:0000259" key="15">
    <source>
        <dbReference type="Pfam" id="PF00294"/>
    </source>
</evidence>
<evidence type="ECO:0000256" key="13">
    <source>
        <dbReference type="PIRSR" id="PIRSR601805-1"/>
    </source>
</evidence>
<evidence type="ECO:0000256" key="8">
    <source>
        <dbReference type="ARBA" id="ARBA00022777"/>
    </source>
</evidence>
<dbReference type="PRINTS" id="PR00989">
    <property type="entry name" value="ADENOKINASE"/>
</dbReference>
<evidence type="ECO:0000256" key="1">
    <source>
        <dbReference type="ARBA" id="ARBA00001946"/>
    </source>
</evidence>
<sequence>MSSPKIFCIGNPLLDISAHVTTDFLTKYDLKLGNAILAEEKHMPIYEDLVKSFKVDYIPGGAAQNTARVAQWMLKDKQTVVYSGCVGKDENGKILREATESNGVLVKYLENSEVPTGACAVLINDKERSMCTNLGAANKFHISHLETEEMKAIINSVENFYMAGYFLTVSPDSAVLLGKHAAENNKPFLFGLAAPFIIDFFFTQVEQLLPYVDVVFANESEAATFGRKMNWGEDLAVIAEKLSVWNKVNTKRSRAVVFTQGPNATLVFQDGKLTQYKPIAVPSEEIVDLNAAGDSFCGGFLAAFSLGKDMAKCCEAGHYGAWEIIRQNGATLPTTPSKFEL</sequence>
<dbReference type="GO" id="GO:0004001">
    <property type="term" value="F:adenosine kinase activity"/>
    <property type="evidence" value="ECO:0007669"/>
    <property type="project" value="UniProtKB-UniRule"/>
</dbReference>
<gene>
    <name evidence="16" type="ORF">CYY_000098</name>
</gene>
<name>A0A8J4V5Z6_9MYCE</name>
<evidence type="ECO:0000313" key="17">
    <source>
        <dbReference type="Proteomes" id="UP000695562"/>
    </source>
</evidence>
<dbReference type="InterPro" id="IPR001805">
    <property type="entry name" value="Adenokinase"/>
</dbReference>
<dbReference type="GO" id="GO:0005634">
    <property type="term" value="C:nucleus"/>
    <property type="evidence" value="ECO:0007669"/>
    <property type="project" value="TreeGrafter"/>
</dbReference>
<evidence type="ECO:0000256" key="10">
    <source>
        <dbReference type="ARBA" id="ARBA00022842"/>
    </source>
</evidence>
<evidence type="ECO:0000256" key="12">
    <source>
        <dbReference type="ARBA" id="ARBA00068771"/>
    </source>
</evidence>
<dbReference type="GO" id="GO:0044209">
    <property type="term" value="P:AMP salvage"/>
    <property type="evidence" value="ECO:0007669"/>
    <property type="project" value="UniProtKB-UniRule"/>
</dbReference>
<comment type="pathway">
    <text evidence="2 14">Purine metabolism; AMP biosynthesis via salvage pathway; AMP from adenosine: step 1/1.</text>
</comment>
<proteinExistence type="inferred from homology"/>
<evidence type="ECO:0000256" key="5">
    <source>
        <dbReference type="ARBA" id="ARBA00022679"/>
    </source>
</evidence>
<comment type="catalytic activity">
    <reaction evidence="11 14">
        <text>adenosine + ATP = AMP + ADP + H(+)</text>
        <dbReference type="Rhea" id="RHEA:20824"/>
        <dbReference type="ChEBI" id="CHEBI:15378"/>
        <dbReference type="ChEBI" id="CHEBI:16335"/>
        <dbReference type="ChEBI" id="CHEBI:30616"/>
        <dbReference type="ChEBI" id="CHEBI:456215"/>
        <dbReference type="ChEBI" id="CHEBI:456216"/>
        <dbReference type="EC" id="2.7.1.20"/>
    </reaction>
</comment>
<organism evidence="16 17">
    <name type="scientific">Polysphondylium violaceum</name>
    <dbReference type="NCBI Taxonomy" id="133409"/>
    <lineage>
        <taxon>Eukaryota</taxon>
        <taxon>Amoebozoa</taxon>
        <taxon>Evosea</taxon>
        <taxon>Eumycetozoa</taxon>
        <taxon>Dictyostelia</taxon>
        <taxon>Dictyosteliales</taxon>
        <taxon>Dictyosteliaceae</taxon>
        <taxon>Polysphondylium</taxon>
    </lineage>
</organism>
<evidence type="ECO:0000256" key="14">
    <source>
        <dbReference type="RuleBase" id="RU368116"/>
    </source>
</evidence>
<dbReference type="PANTHER" id="PTHR45769">
    <property type="entry name" value="ADENOSINE KINASE"/>
    <property type="match status" value="1"/>
</dbReference>
<dbReference type="EMBL" id="AJWJ01000002">
    <property type="protein sequence ID" value="KAF2078598.1"/>
    <property type="molecule type" value="Genomic_DNA"/>
</dbReference>
<dbReference type="CDD" id="cd01168">
    <property type="entry name" value="adenosine_kinase"/>
    <property type="match status" value="1"/>
</dbReference>
<evidence type="ECO:0000256" key="7">
    <source>
        <dbReference type="ARBA" id="ARBA00022741"/>
    </source>
</evidence>
<evidence type="ECO:0000256" key="11">
    <source>
        <dbReference type="ARBA" id="ARBA00051362"/>
    </source>
</evidence>
<dbReference type="PANTHER" id="PTHR45769:SF3">
    <property type="entry name" value="ADENOSINE KINASE"/>
    <property type="match status" value="1"/>
</dbReference>
<dbReference type="FunFam" id="3.40.1190.20:FF:000076">
    <property type="entry name" value="Adenosine kinase"/>
    <property type="match status" value="1"/>
</dbReference>
<evidence type="ECO:0000256" key="4">
    <source>
        <dbReference type="ARBA" id="ARBA00012119"/>
    </source>
</evidence>
<keyword evidence="10 14" id="KW-0460">Magnesium</keyword>
<comment type="function">
    <text evidence="14">ATP dependent phosphorylation of adenosine and other related nucleoside analogs to monophosphate derivatives.</text>
</comment>
<keyword evidence="5 14" id="KW-0808">Transferase</keyword>
<keyword evidence="17" id="KW-1185">Reference proteome</keyword>
<dbReference type="GO" id="GO:0005524">
    <property type="term" value="F:ATP binding"/>
    <property type="evidence" value="ECO:0007669"/>
    <property type="project" value="UniProtKB-UniRule"/>
</dbReference>
<dbReference type="InterPro" id="IPR011611">
    <property type="entry name" value="PfkB_dom"/>
</dbReference>
<dbReference type="GO" id="GO:0005829">
    <property type="term" value="C:cytosol"/>
    <property type="evidence" value="ECO:0007669"/>
    <property type="project" value="TreeGrafter"/>
</dbReference>
<evidence type="ECO:0000256" key="6">
    <source>
        <dbReference type="ARBA" id="ARBA00022726"/>
    </source>
</evidence>
<comment type="caution">
    <text evidence="16">The sequence shown here is derived from an EMBL/GenBank/DDBJ whole genome shotgun (WGS) entry which is preliminary data.</text>
</comment>
<dbReference type="InterPro" id="IPR029056">
    <property type="entry name" value="Ribokinase-like"/>
</dbReference>
<dbReference type="FunFam" id="3.30.1110.10:FF:000001">
    <property type="entry name" value="Adenosine kinase a"/>
    <property type="match status" value="1"/>
</dbReference>
<keyword evidence="8 14" id="KW-0418">Kinase</keyword>